<dbReference type="OrthoDB" id="678019at2"/>
<dbReference type="Gene3D" id="2.60.40.10">
    <property type="entry name" value="Immunoglobulins"/>
    <property type="match status" value="1"/>
</dbReference>
<dbReference type="Proteomes" id="UP000214684">
    <property type="component" value="Unassembled WGS sequence"/>
</dbReference>
<dbReference type="EMBL" id="MUGS01000021">
    <property type="protein sequence ID" value="OXG05626.1"/>
    <property type="molecule type" value="Genomic_DNA"/>
</dbReference>
<name>A0A227P8V3_9FLAO</name>
<comment type="caution">
    <text evidence="2">The sequence shown here is derived from an EMBL/GenBank/DDBJ whole genome shotgun (WGS) entry which is preliminary data.</text>
</comment>
<reference evidence="2 3" key="1">
    <citation type="submission" date="2016-11" db="EMBL/GenBank/DDBJ databases">
        <title>Whole genomes of Flavobacteriaceae.</title>
        <authorList>
            <person name="Stine C."/>
            <person name="Li C."/>
            <person name="Tadesse D."/>
        </authorList>
    </citation>
    <scope>NUCLEOTIDE SEQUENCE [LARGE SCALE GENOMIC DNA]</scope>
    <source>
        <strain evidence="2 3">DSM 24704</strain>
    </source>
</reference>
<dbReference type="InterPro" id="IPR013783">
    <property type="entry name" value="Ig-like_fold"/>
</dbReference>
<sequence>MIQRTTLSLTKCFLFLSILFVANSKLQAQTIVPQTLDGLEKLCAGNNFNEFFATFSYIDFPAGTTFEIELSNSQGSYAVPIATTKLLATDVSATSQTIKFAVPVTITGADTYSFRVKSSLAGAQPSASFKNTLGSTSFPIYFKDYEASFVINNKSDVAMLCSGGSLTLSINNDTPTVVNSSPVNYSRIKYKWYKDDVAIAGQSSKELVVSAPGKYYAEIDYGMCSDVNFSSNRVTVSTSGSGGSAVTITSSLGNPFCASTDGTILTATQGNHYVWKKDGAAFGGDTRTVTAKDAGIYTVAVDFGGCNSTGTIDLKNNGFNASIDVADEFELTEGQTLNVTVTTDAASPTFEWYLNNNLIAGATTDTYVVAAIGVYKVKISQVSGCLSSKEFSFKAKGQMGPATVIPNVVSLANPYWNIPDAYKTAGTKIMILSSNGEIMFDDVGSNYDPEVNSFIKDFKNVNPVYYYVIQSDTGEKKGSITVIR</sequence>
<evidence type="ECO:0000256" key="1">
    <source>
        <dbReference type="SAM" id="SignalP"/>
    </source>
</evidence>
<protein>
    <recommendedName>
        <fullName evidence="4">Gliding motility protein SprC</fullName>
    </recommendedName>
</protein>
<feature type="signal peptide" evidence="1">
    <location>
        <begin position="1"/>
        <end position="28"/>
    </location>
</feature>
<organism evidence="2 3">
    <name type="scientific">Flavobacterium araucananum</name>
    <dbReference type="NCBI Taxonomy" id="946678"/>
    <lineage>
        <taxon>Bacteria</taxon>
        <taxon>Pseudomonadati</taxon>
        <taxon>Bacteroidota</taxon>
        <taxon>Flavobacteriia</taxon>
        <taxon>Flavobacteriales</taxon>
        <taxon>Flavobacteriaceae</taxon>
        <taxon>Flavobacterium</taxon>
    </lineage>
</organism>
<evidence type="ECO:0000313" key="3">
    <source>
        <dbReference type="Proteomes" id="UP000214684"/>
    </source>
</evidence>
<proteinExistence type="predicted"/>
<keyword evidence="3" id="KW-1185">Reference proteome</keyword>
<evidence type="ECO:0008006" key="4">
    <source>
        <dbReference type="Google" id="ProtNLM"/>
    </source>
</evidence>
<evidence type="ECO:0000313" key="2">
    <source>
        <dbReference type="EMBL" id="OXG05626.1"/>
    </source>
</evidence>
<gene>
    <name evidence="2" type="ORF">B0A64_13035</name>
</gene>
<dbReference type="AlphaFoldDB" id="A0A227P8V3"/>
<feature type="chain" id="PRO_5013234574" description="Gliding motility protein SprC" evidence="1">
    <location>
        <begin position="29"/>
        <end position="484"/>
    </location>
</feature>
<accession>A0A227P8V3</accession>
<keyword evidence="1" id="KW-0732">Signal</keyword>